<name>A0A7X1NN87_9MICC</name>
<evidence type="ECO:0000313" key="2">
    <source>
        <dbReference type="Proteomes" id="UP000326464"/>
    </source>
</evidence>
<dbReference type="RefSeq" id="WP_152812383.1">
    <property type="nucleotide sequence ID" value="NZ_VJXX01000001.1"/>
</dbReference>
<dbReference type="Gene3D" id="1.20.120.160">
    <property type="entry name" value="HPT domain"/>
    <property type="match status" value="1"/>
</dbReference>
<dbReference type="EMBL" id="VJXX01000001">
    <property type="protein sequence ID" value="MPY09815.1"/>
    <property type="molecule type" value="Genomic_DNA"/>
</dbReference>
<dbReference type="GO" id="GO:0000160">
    <property type="term" value="P:phosphorelay signal transduction system"/>
    <property type="evidence" value="ECO:0007669"/>
    <property type="project" value="InterPro"/>
</dbReference>
<gene>
    <name evidence="1" type="ORF">FNH21_03620</name>
</gene>
<proteinExistence type="predicted"/>
<dbReference type="InterPro" id="IPR036641">
    <property type="entry name" value="HPT_dom_sf"/>
</dbReference>
<dbReference type="OrthoDB" id="4945046at2"/>
<reference evidence="2" key="1">
    <citation type="submission" date="2019-07" db="EMBL/GenBank/DDBJ databases">
        <title>Arthrobacter KR32 sp. nov., isolated from mountain cheese made of cows milk.</title>
        <authorList>
            <person name="Flegler A."/>
        </authorList>
    </citation>
    <scope>NUCLEOTIDE SEQUENCE [LARGE SCALE GENOMIC DNA]</scope>
    <source>
        <strain evidence="2">KR32</strain>
    </source>
</reference>
<dbReference type="AlphaFoldDB" id="A0A7X1NN87"/>
<accession>A0A7X1NN87</accession>
<comment type="caution">
    <text evidence="1">The sequence shown here is derived from an EMBL/GenBank/DDBJ whole genome shotgun (WGS) entry which is preliminary data.</text>
</comment>
<sequence length="125" mass="13445">MPVNAALKVLPIVDLAVLSLLESQLNDPRPARAFARDYIAGFQDRFLRLTRSIGNRDLAAALDAALSLRNSSAMVGAARLSAMAETFEVAVVSADLDTARRTLPAIELCGLETISELEERYLSAA</sequence>
<evidence type="ECO:0000313" key="1">
    <source>
        <dbReference type="EMBL" id="MPY09815.1"/>
    </source>
</evidence>
<dbReference type="Proteomes" id="UP000326464">
    <property type="component" value="Unassembled WGS sequence"/>
</dbReference>
<keyword evidence="2" id="KW-1185">Reference proteome</keyword>
<protein>
    <submittedName>
        <fullName evidence="1">Hpt domain-containing protein</fullName>
    </submittedName>
</protein>
<dbReference type="SUPFAM" id="SSF47226">
    <property type="entry name" value="Histidine-containing phosphotransfer domain, HPT domain"/>
    <property type="match status" value="1"/>
</dbReference>
<organism evidence="1 2">
    <name type="scientific">Arthrobacter bussei</name>
    <dbReference type="NCBI Taxonomy" id="2594179"/>
    <lineage>
        <taxon>Bacteria</taxon>
        <taxon>Bacillati</taxon>
        <taxon>Actinomycetota</taxon>
        <taxon>Actinomycetes</taxon>
        <taxon>Micrococcales</taxon>
        <taxon>Micrococcaceae</taxon>
        <taxon>Arthrobacter</taxon>
    </lineage>
</organism>